<dbReference type="Proteomes" id="UP001151760">
    <property type="component" value="Unassembled WGS sequence"/>
</dbReference>
<organism evidence="2 3">
    <name type="scientific">Tanacetum coccineum</name>
    <dbReference type="NCBI Taxonomy" id="301880"/>
    <lineage>
        <taxon>Eukaryota</taxon>
        <taxon>Viridiplantae</taxon>
        <taxon>Streptophyta</taxon>
        <taxon>Embryophyta</taxon>
        <taxon>Tracheophyta</taxon>
        <taxon>Spermatophyta</taxon>
        <taxon>Magnoliopsida</taxon>
        <taxon>eudicotyledons</taxon>
        <taxon>Gunneridae</taxon>
        <taxon>Pentapetalae</taxon>
        <taxon>asterids</taxon>
        <taxon>campanulids</taxon>
        <taxon>Asterales</taxon>
        <taxon>Asteraceae</taxon>
        <taxon>Asteroideae</taxon>
        <taxon>Anthemideae</taxon>
        <taxon>Anthemidinae</taxon>
        <taxon>Tanacetum</taxon>
    </lineage>
</organism>
<sequence length="145" mass="16417">MMIKMKTLLLNQTKGRRPKGGEPKKEKVAEPTKEVTMDAEENIVDDIGNADEQPDGEATPMIDNAPKKDWFKQPPRPPTPDPEWNIGKAIEDGPEQIWFNDLVSAEKDPLTFDELMATPIDFSKFVINRLRLEKITKADLVAPVY</sequence>
<name>A0ABQ5FFI5_9ASTR</name>
<proteinExistence type="predicted"/>
<evidence type="ECO:0000313" key="3">
    <source>
        <dbReference type="Proteomes" id="UP001151760"/>
    </source>
</evidence>
<keyword evidence="3" id="KW-1185">Reference proteome</keyword>
<comment type="caution">
    <text evidence="2">The sequence shown here is derived from an EMBL/GenBank/DDBJ whole genome shotgun (WGS) entry which is preliminary data.</text>
</comment>
<protein>
    <submittedName>
        <fullName evidence="2">Uncharacterized protein</fullName>
    </submittedName>
</protein>
<evidence type="ECO:0000313" key="2">
    <source>
        <dbReference type="EMBL" id="GJT61793.1"/>
    </source>
</evidence>
<dbReference type="EMBL" id="BQNB010017319">
    <property type="protein sequence ID" value="GJT61793.1"/>
    <property type="molecule type" value="Genomic_DNA"/>
</dbReference>
<feature type="compositionally biased region" description="Acidic residues" evidence="1">
    <location>
        <begin position="37"/>
        <end position="55"/>
    </location>
</feature>
<reference evidence="2" key="1">
    <citation type="journal article" date="2022" name="Int. J. Mol. Sci.">
        <title>Draft Genome of Tanacetum Coccineum: Genomic Comparison of Closely Related Tanacetum-Family Plants.</title>
        <authorList>
            <person name="Yamashiro T."/>
            <person name="Shiraishi A."/>
            <person name="Nakayama K."/>
            <person name="Satake H."/>
        </authorList>
    </citation>
    <scope>NUCLEOTIDE SEQUENCE</scope>
</reference>
<feature type="compositionally biased region" description="Basic and acidic residues" evidence="1">
    <location>
        <begin position="19"/>
        <end position="36"/>
    </location>
</feature>
<accession>A0ABQ5FFI5</accession>
<gene>
    <name evidence="2" type="ORF">Tco_1005326</name>
</gene>
<reference evidence="2" key="2">
    <citation type="submission" date="2022-01" db="EMBL/GenBank/DDBJ databases">
        <authorList>
            <person name="Yamashiro T."/>
            <person name="Shiraishi A."/>
            <person name="Satake H."/>
            <person name="Nakayama K."/>
        </authorList>
    </citation>
    <scope>NUCLEOTIDE SEQUENCE</scope>
</reference>
<evidence type="ECO:0000256" key="1">
    <source>
        <dbReference type="SAM" id="MobiDB-lite"/>
    </source>
</evidence>
<feature type="region of interest" description="Disordered" evidence="1">
    <location>
        <begin position="1"/>
        <end position="83"/>
    </location>
</feature>